<evidence type="ECO:0000313" key="3">
    <source>
        <dbReference type="Proteomes" id="UP001230188"/>
    </source>
</evidence>
<keyword evidence="3" id="KW-1185">Reference proteome</keyword>
<keyword evidence="1" id="KW-0732">Signal</keyword>
<feature type="chain" id="PRO_5042081127" description="Methyltransferase" evidence="1">
    <location>
        <begin position="18"/>
        <end position="152"/>
    </location>
</feature>
<dbReference type="PANTHER" id="PTHR14614:SF132">
    <property type="entry name" value="PROTEIN-LYSINE METHYLTRANSFERASE C42C1.13"/>
    <property type="match status" value="1"/>
</dbReference>
<organism evidence="2 3">
    <name type="scientific">Chrysophaeum taylorii</name>
    <dbReference type="NCBI Taxonomy" id="2483200"/>
    <lineage>
        <taxon>Eukaryota</taxon>
        <taxon>Sar</taxon>
        <taxon>Stramenopiles</taxon>
        <taxon>Ochrophyta</taxon>
        <taxon>Pelagophyceae</taxon>
        <taxon>Pelagomonadales</taxon>
        <taxon>Pelagomonadaceae</taxon>
        <taxon>Chrysophaeum</taxon>
    </lineage>
</organism>
<dbReference type="EMBL" id="JAQMWT010000322">
    <property type="protein sequence ID" value="KAJ8604814.1"/>
    <property type="molecule type" value="Genomic_DNA"/>
</dbReference>
<feature type="signal peptide" evidence="1">
    <location>
        <begin position="1"/>
        <end position="17"/>
    </location>
</feature>
<sequence>MLLLAFVLPTLLPWGEEVSIEAPGWTGTYGTGGRVWPAAESLCRHLLIEEPSMAGEEVLELGAGHGAVGIFAAKLGAERVEITDRSEEVLNLARRNAAGLANVRVRRYRWGEPVGFCPSLVLGSDITYDIESHEALCWTLGEVVLRGGPREL</sequence>
<dbReference type="PANTHER" id="PTHR14614">
    <property type="entry name" value="HEPATOCELLULAR CARCINOMA-ASSOCIATED ANTIGEN"/>
    <property type="match status" value="1"/>
</dbReference>
<accession>A0AAD7UFL2</accession>
<name>A0AAD7UFL2_9STRA</name>
<dbReference type="InterPro" id="IPR029063">
    <property type="entry name" value="SAM-dependent_MTases_sf"/>
</dbReference>
<reference evidence="2" key="1">
    <citation type="submission" date="2023-01" db="EMBL/GenBank/DDBJ databases">
        <title>Metagenome sequencing of chrysophaentin producing Chrysophaeum taylorii.</title>
        <authorList>
            <person name="Davison J."/>
            <person name="Bewley C."/>
        </authorList>
    </citation>
    <scope>NUCLEOTIDE SEQUENCE</scope>
    <source>
        <strain evidence="2">NIES-1699</strain>
    </source>
</reference>
<dbReference type="Proteomes" id="UP001230188">
    <property type="component" value="Unassembled WGS sequence"/>
</dbReference>
<gene>
    <name evidence="2" type="ORF">CTAYLR_001011</name>
</gene>
<dbReference type="AlphaFoldDB" id="A0AAD7UFL2"/>
<protein>
    <recommendedName>
        <fullName evidence="4">Methyltransferase</fullName>
    </recommendedName>
</protein>
<dbReference type="Gene3D" id="3.40.50.150">
    <property type="entry name" value="Vaccinia Virus protein VP39"/>
    <property type="match status" value="1"/>
</dbReference>
<dbReference type="InterPro" id="IPR019410">
    <property type="entry name" value="Methyltransf_16"/>
</dbReference>
<proteinExistence type="predicted"/>
<dbReference type="CDD" id="cd02440">
    <property type="entry name" value="AdoMet_MTases"/>
    <property type="match status" value="1"/>
</dbReference>
<evidence type="ECO:0008006" key="4">
    <source>
        <dbReference type="Google" id="ProtNLM"/>
    </source>
</evidence>
<evidence type="ECO:0000313" key="2">
    <source>
        <dbReference type="EMBL" id="KAJ8604814.1"/>
    </source>
</evidence>
<comment type="caution">
    <text evidence="2">The sequence shown here is derived from an EMBL/GenBank/DDBJ whole genome shotgun (WGS) entry which is preliminary data.</text>
</comment>
<evidence type="ECO:0000256" key="1">
    <source>
        <dbReference type="SAM" id="SignalP"/>
    </source>
</evidence>
<dbReference type="SUPFAM" id="SSF53335">
    <property type="entry name" value="S-adenosyl-L-methionine-dependent methyltransferases"/>
    <property type="match status" value="1"/>
</dbReference>
<dbReference type="Pfam" id="PF10294">
    <property type="entry name" value="Methyltransf_16"/>
    <property type="match status" value="1"/>
</dbReference>